<evidence type="ECO:0000256" key="1">
    <source>
        <dbReference type="SAM" id="SignalP"/>
    </source>
</evidence>
<dbReference type="AlphaFoldDB" id="A0A561P329"/>
<protein>
    <submittedName>
        <fullName evidence="2">Uncharacterized protein</fullName>
    </submittedName>
</protein>
<reference evidence="2 3" key="1">
    <citation type="submission" date="2019-06" db="EMBL/GenBank/DDBJ databases">
        <title>Sorghum-associated microbial communities from plants grown in Nebraska, USA.</title>
        <authorList>
            <person name="Schachtman D."/>
        </authorList>
    </citation>
    <scope>NUCLEOTIDE SEQUENCE [LARGE SCALE GENOMIC DNA]</scope>
    <source>
        <strain evidence="2 3">1209</strain>
    </source>
</reference>
<sequence length="360" mass="40159">MKLRFRCLLFLLLPLLAQAHNGSTVYKKTIVKTFSVGDNAALNLSNKYGKIIFHAWNKNEIKATITITGFGKNDEQARAIAEMVDIDADQSNSSVSMRTAYNPGKSSSGWFSWGGKMDSKDYVNIDYDVYIPESLRKLMVANQFGDVIADKFSFPVVMELNYCTFDIREAEDLSFRINYCDKGKIGKADKVDVRGNYSNVRADQLGSLSTSSNYSEYAVDRVGELKISANYDNYKIDHVDQASGRCTYSDVRMEELQQAINMNMTYGDVKVGKVGTGFKSADFQLTYSDIKITFSRRQPLSIVANLVYGNIKVDGFELKNVVSNKKNANHDYSAQAGGGSESSPYIKIRGTNSDAKLDTY</sequence>
<accession>A0A561P329</accession>
<dbReference type="EMBL" id="VIWO01000015">
    <property type="protein sequence ID" value="TWF32523.1"/>
    <property type="molecule type" value="Genomic_DNA"/>
</dbReference>
<feature type="signal peptide" evidence="1">
    <location>
        <begin position="1"/>
        <end position="19"/>
    </location>
</feature>
<name>A0A561P329_9BACT</name>
<organism evidence="2 3">
    <name type="scientific">Chitinophaga polysaccharea</name>
    <dbReference type="NCBI Taxonomy" id="1293035"/>
    <lineage>
        <taxon>Bacteria</taxon>
        <taxon>Pseudomonadati</taxon>
        <taxon>Bacteroidota</taxon>
        <taxon>Chitinophagia</taxon>
        <taxon>Chitinophagales</taxon>
        <taxon>Chitinophagaceae</taxon>
        <taxon>Chitinophaga</taxon>
    </lineage>
</organism>
<gene>
    <name evidence="2" type="ORF">FHW36_11549</name>
</gene>
<evidence type="ECO:0000313" key="2">
    <source>
        <dbReference type="EMBL" id="TWF32523.1"/>
    </source>
</evidence>
<dbReference type="OrthoDB" id="1117657at2"/>
<dbReference type="RefSeq" id="WP_145674939.1">
    <property type="nucleotide sequence ID" value="NZ_VIWO01000015.1"/>
</dbReference>
<comment type="caution">
    <text evidence="2">The sequence shown here is derived from an EMBL/GenBank/DDBJ whole genome shotgun (WGS) entry which is preliminary data.</text>
</comment>
<evidence type="ECO:0000313" key="3">
    <source>
        <dbReference type="Proteomes" id="UP000320811"/>
    </source>
</evidence>
<dbReference type="Proteomes" id="UP000320811">
    <property type="component" value="Unassembled WGS sequence"/>
</dbReference>
<proteinExistence type="predicted"/>
<keyword evidence="1" id="KW-0732">Signal</keyword>
<feature type="chain" id="PRO_5022163212" evidence="1">
    <location>
        <begin position="20"/>
        <end position="360"/>
    </location>
</feature>
<keyword evidence="3" id="KW-1185">Reference proteome</keyword>